<name>A0A6J6F2G7_9ZZZZ</name>
<accession>A0A6J6F2G7</accession>
<sequence>MAHRLISTVLIASVMAFSLSTSATAATKAGAKCQKIGVKSVVGAKTFTCIKSGKKLVWNKGVVKSTKVDPVAPTGFNDLEANFSGVSYTAWKKSREKILASSSASIPLEILVGENTKLNNKNPEYAISQVNKLYVGSILPKNIVLLAFSFQDRDWAITKMEQIVPSAVSAWIKDVACPSADNCLGGGSFHNLSNKTSLIVITTGIDPNNVSNATSGTLEAHEYTHSIQQSSADALRPGVNLLKSPWPPNWYWEGLANFSQHAAIYSDSFEKYSQFRKETSGGIFNNSTWNAKYIEGYFQTNLTNDWDLQYPRWRQYDLGAMLVEILVAIKGPDSAMQVFSESINGGGFESAFQRIYGSSFQSVLPIIARTIALQLGN</sequence>
<dbReference type="AlphaFoldDB" id="A0A6J6F2G7"/>
<evidence type="ECO:0000313" key="1">
    <source>
        <dbReference type="EMBL" id="CAB4583022.1"/>
    </source>
</evidence>
<organism evidence="1">
    <name type="scientific">freshwater metagenome</name>
    <dbReference type="NCBI Taxonomy" id="449393"/>
    <lineage>
        <taxon>unclassified sequences</taxon>
        <taxon>metagenomes</taxon>
        <taxon>ecological metagenomes</taxon>
    </lineage>
</organism>
<dbReference type="EMBL" id="CAEZTW010000090">
    <property type="protein sequence ID" value="CAB4583022.1"/>
    <property type="molecule type" value="Genomic_DNA"/>
</dbReference>
<reference evidence="1" key="1">
    <citation type="submission" date="2020-05" db="EMBL/GenBank/DDBJ databases">
        <authorList>
            <person name="Chiriac C."/>
            <person name="Salcher M."/>
            <person name="Ghai R."/>
            <person name="Kavagutti S V."/>
        </authorList>
    </citation>
    <scope>NUCLEOTIDE SEQUENCE</scope>
</reference>
<gene>
    <name evidence="1" type="ORF">UFOPK1766_00567</name>
</gene>
<proteinExistence type="predicted"/>
<protein>
    <submittedName>
        <fullName evidence="1">Unannotated protein</fullName>
    </submittedName>
</protein>